<name>A0A085K6H9_SPHYA</name>
<dbReference type="Pfam" id="PF21831">
    <property type="entry name" value="DUF6891"/>
    <property type="match status" value="1"/>
</dbReference>
<evidence type="ECO:0000259" key="1">
    <source>
        <dbReference type="Pfam" id="PF21831"/>
    </source>
</evidence>
<protein>
    <recommendedName>
        <fullName evidence="1">DUF6891 domain-containing protein</fullName>
    </recommendedName>
</protein>
<dbReference type="PATRIC" id="fig|13690.10.peg.2379"/>
<evidence type="ECO:0000313" key="3">
    <source>
        <dbReference type="EMBL" id="KEZ18937.1"/>
    </source>
</evidence>
<feature type="domain" description="DUF6891" evidence="1">
    <location>
        <begin position="29"/>
        <end position="212"/>
    </location>
</feature>
<dbReference type="STRING" id="13690.AX777_07815"/>
<dbReference type="Proteomes" id="UP000287401">
    <property type="component" value="Unassembled WGS sequence"/>
</dbReference>
<reference evidence="3 5" key="1">
    <citation type="submission" date="2014-03" db="EMBL/GenBank/DDBJ databases">
        <title>Genome sequence of Sphingobium yanoikuyae B1.</title>
        <authorList>
            <person name="Gan H.M."/>
            <person name="Gan H.Y."/>
            <person name="Savka M.A."/>
        </authorList>
    </citation>
    <scope>NUCLEOTIDE SEQUENCE [LARGE SCALE GENOMIC DNA]</scope>
    <source>
        <strain evidence="3 5">B1</strain>
    </source>
</reference>
<gene>
    <name evidence="3" type="ORF">CP98_02318</name>
    <name evidence="4" type="ORF">DAH51_08810</name>
    <name evidence="2" type="ORF">EBF16_20880</name>
</gene>
<dbReference type="Proteomes" id="UP000028534">
    <property type="component" value="Unassembled WGS sequence"/>
</dbReference>
<evidence type="ECO:0000313" key="5">
    <source>
        <dbReference type="Proteomes" id="UP000028534"/>
    </source>
</evidence>
<evidence type="ECO:0000313" key="7">
    <source>
        <dbReference type="Proteomes" id="UP000287401"/>
    </source>
</evidence>
<dbReference type="RefSeq" id="WP_037508145.1">
    <property type="nucleotide sequence ID" value="NZ_CAIGKD010000011.1"/>
</dbReference>
<evidence type="ECO:0000313" key="4">
    <source>
        <dbReference type="EMBL" id="RSU57834.1"/>
    </source>
</evidence>
<dbReference type="AlphaFoldDB" id="A0A085K6H9"/>
<reference evidence="4 7" key="2">
    <citation type="submission" date="2018-07" db="EMBL/GenBank/DDBJ databases">
        <title>Genomic and Epidemiologic Investigation of an Indolent Hospital Outbreak.</title>
        <authorList>
            <person name="Johnson R.C."/>
            <person name="Deming C."/>
            <person name="Conlan S."/>
            <person name="Zellmer C.J."/>
            <person name="Michelin A.V."/>
            <person name="Lee-Lin S."/>
            <person name="Thomas P.J."/>
            <person name="Park M."/>
            <person name="Weingarten R.A."/>
            <person name="Less J."/>
            <person name="Dekker J.P."/>
            <person name="Frank K.M."/>
            <person name="Musser K.A."/>
            <person name="Mcquiston J.R."/>
            <person name="Henderson D.K."/>
            <person name="Lau A.F."/>
            <person name="Palmore T.N."/>
            <person name="Segre J.A."/>
        </authorList>
    </citation>
    <scope>NUCLEOTIDE SEQUENCE [LARGE SCALE GENOMIC DNA]</scope>
    <source>
        <strain evidence="4 7">SK-NIH.Env6_1116</strain>
    </source>
</reference>
<dbReference type="EMBL" id="JGVR01000012">
    <property type="protein sequence ID" value="KEZ18937.1"/>
    <property type="molecule type" value="Genomic_DNA"/>
</dbReference>
<dbReference type="InterPro" id="IPR054186">
    <property type="entry name" value="DUF6891"/>
</dbReference>
<organism evidence="3 5">
    <name type="scientific">Sphingobium yanoikuyae</name>
    <name type="common">Sphingomonas yanoikuyae</name>
    <dbReference type="NCBI Taxonomy" id="13690"/>
    <lineage>
        <taxon>Bacteria</taxon>
        <taxon>Pseudomonadati</taxon>
        <taxon>Pseudomonadota</taxon>
        <taxon>Alphaproteobacteria</taxon>
        <taxon>Sphingomonadales</taxon>
        <taxon>Sphingomonadaceae</taxon>
        <taxon>Sphingobium</taxon>
    </lineage>
</organism>
<evidence type="ECO:0000313" key="6">
    <source>
        <dbReference type="Proteomes" id="UP000280708"/>
    </source>
</evidence>
<reference evidence="2 6" key="3">
    <citation type="submission" date="2018-10" db="EMBL/GenBank/DDBJ databases">
        <title>Characterization and genome analysis of a novel bacterium Sphingobium yanoikuyae SJTF8 capable of degrading PAHs.</title>
        <authorList>
            <person name="Yin C."/>
            <person name="Xiong W."/>
            <person name="Liang R."/>
        </authorList>
    </citation>
    <scope>NUCLEOTIDE SEQUENCE [LARGE SCALE GENOMIC DNA]</scope>
    <source>
        <strain evidence="2 6">SJTF8</strain>
    </source>
</reference>
<dbReference type="EMBL" id="CP033230">
    <property type="protein sequence ID" value="AYO79121.1"/>
    <property type="molecule type" value="Genomic_DNA"/>
</dbReference>
<dbReference type="Proteomes" id="UP000280708">
    <property type="component" value="Chromosome"/>
</dbReference>
<accession>A0A085K6H9</accession>
<sequence length="219" mass="24022">MFGALWKRIFGKTNAPEQEAALPPYDPLAALRDQVWRDVAGGFHDDDAILTAAHDTFVEELPGPTLRREASAALRQALAEHNAAEKAWPDMTDCDRLDAAFAALEAEGVIARQNFTCCGSCGAIEIWDEIEEAIGEGRPAEGYAFFHMQDTEAAVEGEALYLNYGACAAGEAAALDIGRRIAAQLDAHDLAVDWDGSWSMRIQVVLDWKKRRTLRMLEA</sequence>
<proteinExistence type="predicted"/>
<evidence type="ECO:0000313" key="2">
    <source>
        <dbReference type="EMBL" id="AYO79121.1"/>
    </source>
</evidence>
<dbReference type="EMBL" id="QRAL01000007">
    <property type="protein sequence ID" value="RSU57834.1"/>
    <property type="molecule type" value="Genomic_DNA"/>
</dbReference>